<dbReference type="EMBL" id="CP046729">
    <property type="protein sequence ID" value="QUP52267.1"/>
    <property type="molecule type" value="Genomic_DNA"/>
</dbReference>
<evidence type="ECO:0000313" key="1">
    <source>
        <dbReference type="EMBL" id="QUP52267.1"/>
    </source>
</evidence>
<dbReference type="RefSeq" id="WP_175445597.1">
    <property type="nucleotide sequence ID" value="NZ_CP046729.1"/>
</dbReference>
<accession>A0ABX7Z9M9</accession>
<proteinExistence type="predicted"/>
<reference evidence="1 2" key="1">
    <citation type="journal article" date="2021" name="Phytopathology">
        <title>Complete genome sequence of Ralstonia syzygii subsp. indonesiensis strain LLRS-1, isolated from wilted tobacco in China.</title>
        <authorList>
            <person name="Lu C.H."/>
            <person name="Li J.Y."/>
            <person name="Mi M.G."/>
            <person name="Lin Z.L."/>
            <person name="Jiang N."/>
            <person name="Gai X."/>
            <person name="Ma J.H."/>
            <person name="Lei L.P."/>
            <person name="Xia Z.Y."/>
        </authorList>
    </citation>
    <scope>NUCLEOTIDE SEQUENCE [LARGE SCALE GENOMIC DNA]</scope>
    <source>
        <strain evidence="1 2">LLRS-1</strain>
    </source>
</reference>
<keyword evidence="2" id="KW-1185">Reference proteome</keyword>
<dbReference type="Proteomes" id="UP000677898">
    <property type="component" value="Chromosome"/>
</dbReference>
<sequence length="48" mass="5522">MYNAVFRQEVLQHLTALRARWPDGGLYLLYVPGEDDPLQLLGDHQKAL</sequence>
<gene>
    <name evidence="1" type="ORF">GO998_00060</name>
</gene>
<organism evidence="1 2">
    <name type="scientific">Ralstonia syzygii</name>
    <dbReference type="NCBI Taxonomy" id="28097"/>
    <lineage>
        <taxon>Bacteria</taxon>
        <taxon>Pseudomonadati</taxon>
        <taxon>Pseudomonadota</taxon>
        <taxon>Betaproteobacteria</taxon>
        <taxon>Burkholderiales</taxon>
        <taxon>Burkholderiaceae</taxon>
        <taxon>Ralstonia</taxon>
        <taxon>Ralstonia solanacearum species complex</taxon>
    </lineage>
</organism>
<evidence type="ECO:0000313" key="2">
    <source>
        <dbReference type="Proteomes" id="UP000677898"/>
    </source>
</evidence>
<name>A0ABX7Z9M9_9RALS</name>
<protein>
    <submittedName>
        <fullName evidence="1">Uncharacterized protein</fullName>
    </submittedName>
</protein>